<evidence type="ECO:0000313" key="2">
    <source>
        <dbReference type="Proteomes" id="UP000550707"/>
    </source>
</evidence>
<sequence>MEDVDTSFEHLPSFLCAPLLPSDMSSQHLEVRQPCPPQELDRSHLVWTLRIVSTRTVMKRVLKNRGLPSHKGTNPRVGGAGWTSAAQCCQRVLLIVTFSSWSQDRGTVFSSLLFFSQGEKYGLRNCLCDSVMSPWPELSRLQGTGAV</sequence>
<comment type="caution">
    <text evidence="1">The sequence shown here is derived from an EMBL/GenBank/DDBJ whole genome shotgun (WGS) entry which is preliminary data.</text>
</comment>
<reference evidence="1 2" key="1">
    <citation type="journal article" date="2020" name="Nature">
        <title>Six reference-quality genomes reveal evolution of bat adaptations.</title>
        <authorList>
            <person name="Jebb D."/>
            <person name="Huang Z."/>
            <person name="Pippel M."/>
            <person name="Hughes G.M."/>
            <person name="Lavrichenko K."/>
            <person name="Devanna P."/>
            <person name="Winkler S."/>
            <person name="Jermiin L.S."/>
            <person name="Skirmuntt E.C."/>
            <person name="Katzourakis A."/>
            <person name="Burkitt-Gray L."/>
            <person name="Ray D.A."/>
            <person name="Sullivan K.A.M."/>
            <person name="Roscito J.G."/>
            <person name="Kirilenko B.M."/>
            <person name="Davalos L.M."/>
            <person name="Corthals A.P."/>
            <person name="Power M.L."/>
            <person name="Jones G."/>
            <person name="Ransome R.D."/>
            <person name="Dechmann D.K.N."/>
            <person name="Locatelli A.G."/>
            <person name="Puechmaille S.J."/>
            <person name="Fedrigo O."/>
            <person name="Jarvis E.D."/>
            <person name="Hiller M."/>
            <person name="Vernes S.C."/>
            <person name="Myers E.W."/>
            <person name="Teeling E.C."/>
        </authorList>
    </citation>
    <scope>NUCLEOTIDE SEQUENCE [LARGE SCALE GENOMIC DNA]</scope>
    <source>
        <strain evidence="1">MMolMol1</strain>
        <tissue evidence="1">Muscle</tissue>
    </source>
</reference>
<dbReference type="InParanoid" id="A0A7J8F8Y2"/>
<gene>
    <name evidence="1" type="ORF">HJG59_008468</name>
</gene>
<name>A0A7J8F8Y2_MOLMO</name>
<keyword evidence="2" id="KW-1185">Reference proteome</keyword>
<evidence type="ECO:0000313" key="1">
    <source>
        <dbReference type="EMBL" id="KAF6444153.1"/>
    </source>
</evidence>
<protein>
    <submittedName>
        <fullName evidence="1">Uncharacterized protein</fullName>
    </submittedName>
</protein>
<accession>A0A7J8F8Y2</accession>
<dbReference type="Proteomes" id="UP000550707">
    <property type="component" value="Unassembled WGS sequence"/>
</dbReference>
<proteinExistence type="predicted"/>
<dbReference type="EMBL" id="JACASF010000012">
    <property type="protein sequence ID" value="KAF6444153.1"/>
    <property type="molecule type" value="Genomic_DNA"/>
</dbReference>
<organism evidence="1 2">
    <name type="scientific">Molossus molossus</name>
    <name type="common">Pallas' mastiff bat</name>
    <name type="synonym">Vespertilio molossus</name>
    <dbReference type="NCBI Taxonomy" id="27622"/>
    <lineage>
        <taxon>Eukaryota</taxon>
        <taxon>Metazoa</taxon>
        <taxon>Chordata</taxon>
        <taxon>Craniata</taxon>
        <taxon>Vertebrata</taxon>
        <taxon>Euteleostomi</taxon>
        <taxon>Mammalia</taxon>
        <taxon>Eutheria</taxon>
        <taxon>Laurasiatheria</taxon>
        <taxon>Chiroptera</taxon>
        <taxon>Yangochiroptera</taxon>
        <taxon>Molossidae</taxon>
        <taxon>Molossus</taxon>
    </lineage>
</organism>
<dbReference type="AlphaFoldDB" id="A0A7J8F8Y2"/>